<dbReference type="Proteomes" id="UP000244069">
    <property type="component" value="Unassembled WGS sequence"/>
</dbReference>
<organism evidence="1 2">
    <name type="scientific">Allosediminivita pacifica</name>
    <dbReference type="NCBI Taxonomy" id="1267769"/>
    <lineage>
        <taxon>Bacteria</taxon>
        <taxon>Pseudomonadati</taxon>
        <taxon>Pseudomonadota</taxon>
        <taxon>Alphaproteobacteria</taxon>
        <taxon>Rhodobacterales</taxon>
        <taxon>Paracoccaceae</taxon>
        <taxon>Allosediminivita</taxon>
    </lineage>
</organism>
<name>A0A2T6A2S7_9RHOB</name>
<accession>A0A2T6A2S7</accession>
<keyword evidence="2" id="KW-1185">Reference proteome</keyword>
<reference evidence="1 2" key="1">
    <citation type="submission" date="2018-04" db="EMBL/GenBank/DDBJ databases">
        <title>Genomic Encyclopedia of Archaeal and Bacterial Type Strains, Phase II (KMG-II): from individual species to whole genera.</title>
        <authorList>
            <person name="Goeker M."/>
        </authorList>
    </citation>
    <scope>NUCLEOTIDE SEQUENCE [LARGE SCALE GENOMIC DNA]</scope>
    <source>
        <strain evidence="1 2">DSM 29329</strain>
    </source>
</reference>
<gene>
    <name evidence="1" type="ORF">C8N44_1454</name>
</gene>
<comment type="caution">
    <text evidence="1">The sequence shown here is derived from an EMBL/GenBank/DDBJ whole genome shotgun (WGS) entry which is preliminary data.</text>
</comment>
<evidence type="ECO:0000313" key="2">
    <source>
        <dbReference type="Proteomes" id="UP000244069"/>
    </source>
</evidence>
<protein>
    <submittedName>
        <fullName evidence="1">Uncharacterized protein</fullName>
    </submittedName>
</protein>
<evidence type="ECO:0000313" key="1">
    <source>
        <dbReference type="EMBL" id="PTX38114.1"/>
    </source>
</evidence>
<dbReference type="AlphaFoldDB" id="A0A2T6A2S7"/>
<dbReference type="RefSeq" id="WP_107978804.1">
    <property type="nucleotide sequence ID" value="NZ_BMEZ01000045.1"/>
</dbReference>
<dbReference type="EMBL" id="QBKN01000045">
    <property type="protein sequence ID" value="PTX38114.1"/>
    <property type="molecule type" value="Genomic_DNA"/>
</dbReference>
<sequence length="83" mass="9779">MAGKRPPSYGQAEPKLYSHEWFILQPPLSIAEQVRRFEGRKERLAWYVREHLEKTLPPLDVAEEMDAELRRLLPTYGDYVPPD</sequence>
<proteinExistence type="predicted"/>